<gene>
    <name evidence="9" type="ORF">D3273_01695</name>
</gene>
<sequence length="403" mass="43096">MPDPTTLSILDHVRPEVRALPTSGIVEVFDYGRNRQGLIPLWVGEGDLSTPGFICDAAAAALAAGETFYTYQAGIPDLRSAIAGYMEAHYGRPFDGGHFGPERFFATVGGMHALQIAVRLVAGTGDEVLVPTPAWPNFGGALVAAGAAPVECPMRFEGEADHGRWRIAVEDLEAALTPRTRALIVNSPSNPTGWTATHGELEGLLAFARANGLWIVADEIYGRFFHGPGPRAPSFHDVMRADDRVLFAQTFSKNWAMTGWRIGWLEAPPELGPAIENLVQYSTSGVPVATQRAAVAAIAGGEDLIRTQVERARANRDLLAAALRGTGRLRCALPDGAFYLFCGFDGVTDSRALALRLVDEAGVGVAPGSAFGAIGEGFVRLCYARRTEDVVEVGRRIAAWLAR</sequence>
<keyword evidence="5 9" id="KW-0808">Transferase</keyword>
<dbReference type="InterPro" id="IPR050596">
    <property type="entry name" value="AspAT/PAT-like"/>
</dbReference>
<dbReference type="CDD" id="cd00609">
    <property type="entry name" value="AAT_like"/>
    <property type="match status" value="1"/>
</dbReference>
<dbReference type="InterPro" id="IPR015424">
    <property type="entry name" value="PyrdxlP-dep_Trfase"/>
</dbReference>
<dbReference type="GO" id="GO:0030170">
    <property type="term" value="F:pyridoxal phosphate binding"/>
    <property type="evidence" value="ECO:0007669"/>
    <property type="project" value="InterPro"/>
</dbReference>
<dbReference type="GO" id="GO:0006520">
    <property type="term" value="P:amino acid metabolic process"/>
    <property type="evidence" value="ECO:0007669"/>
    <property type="project" value="InterPro"/>
</dbReference>
<dbReference type="Proteomes" id="UP000290759">
    <property type="component" value="Unassembled WGS sequence"/>
</dbReference>
<reference evidence="9 10" key="2">
    <citation type="submission" date="2019-02" db="EMBL/GenBank/DDBJ databases">
        <title>'Lichenibacterium ramalinii' gen. nov. sp. nov., 'Lichenibacterium minor' gen. nov. sp. nov.</title>
        <authorList>
            <person name="Pankratov T."/>
        </authorList>
    </citation>
    <scope>NUCLEOTIDE SEQUENCE [LARGE SCALE GENOMIC DNA]</scope>
    <source>
        <strain evidence="9 10">RmlP026</strain>
    </source>
</reference>
<dbReference type="PANTHER" id="PTHR46383">
    <property type="entry name" value="ASPARTATE AMINOTRANSFERASE"/>
    <property type="match status" value="1"/>
</dbReference>
<reference evidence="9 10" key="1">
    <citation type="submission" date="2018-12" db="EMBL/GenBank/DDBJ databases">
        <authorList>
            <person name="Grouzdev D.S."/>
            <person name="Krutkina M.S."/>
        </authorList>
    </citation>
    <scope>NUCLEOTIDE SEQUENCE [LARGE SCALE GENOMIC DNA]</scope>
    <source>
        <strain evidence="9 10">RmlP026</strain>
    </source>
</reference>
<evidence type="ECO:0000256" key="2">
    <source>
        <dbReference type="ARBA" id="ARBA00007441"/>
    </source>
</evidence>
<dbReference type="AlphaFoldDB" id="A0A4Q2UD36"/>
<dbReference type="InterPro" id="IPR004839">
    <property type="entry name" value="Aminotransferase_I/II_large"/>
</dbReference>
<accession>A0A4Q2UD36</accession>
<evidence type="ECO:0000256" key="5">
    <source>
        <dbReference type="ARBA" id="ARBA00022679"/>
    </source>
</evidence>
<keyword evidence="4 9" id="KW-0032">Aminotransferase</keyword>
<evidence type="ECO:0000256" key="6">
    <source>
        <dbReference type="ARBA" id="ARBA00022898"/>
    </source>
</evidence>
<feature type="domain" description="Aminotransferase class I/classII large" evidence="8">
    <location>
        <begin position="54"/>
        <end position="392"/>
    </location>
</feature>
<evidence type="ECO:0000259" key="8">
    <source>
        <dbReference type="Pfam" id="PF00155"/>
    </source>
</evidence>
<evidence type="ECO:0000256" key="3">
    <source>
        <dbReference type="ARBA" id="ARBA00012753"/>
    </source>
</evidence>
<evidence type="ECO:0000256" key="4">
    <source>
        <dbReference type="ARBA" id="ARBA00022576"/>
    </source>
</evidence>
<keyword evidence="6" id="KW-0663">Pyridoxal phosphate</keyword>
<protein>
    <recommendedName>
        <fullName evidence="3">aspartate transaminase</fullName>
        <ecNumber evidence="3">2.6.1.1</ecNumber>
    </recommendedName>
</protein>
<dbReference type="EMBL" id="QYBB01000001">
    <property type="protein sequence ID" value="RYC33988.1"/>
    <property type="molecule type" value="Genomic_DNA"/>
</dbReference>
<dbReference type="EC" id="2.6.1.1" evidence="3"/>
<keyword evidence="10" id="KW-1185">Reference proteome</keyword>
<dbReference type="InterPro" id="IPR015421">
    <property type="entry name" value="PyrdxlP-dep_Trfase_major"/>
</dbReference>
<evidence type="ECO:0000313" key="9">
    <source>
        <dbReference type="EMBL" id="RYC33988.1"/>
    </source>
</evidence>
<comment type="catalytic activity">
    <reaction evidence="7">
        <text>L-aspartate + 2-oxoglutarate = oxaloacetate + L-glutamate</text>
        <dbReference type="Rhea" id="RHEA:21824"/>
        <dbReference type="ChEBI" id="CHEBI:16452"/>
        <dbReference type="ChEBI" id="CHEBI:16810"/>
        <dbReference type="ChEBI" id="CHEBI:29985"/>
        <dbReference type="ChEBI" id="CHEBI:29991"/>
        <dbReference type="EC" id="2.6.1.1"/>
    </reaction>
</comment>
<dbReference type="SUPFAM" id="SSF53383">
    <property type="entry name" value="PLP-dependent transferases"/>
    <property type="match status" value="1"/>
</dbReference>
<comment type="similarity">
    <text evidence="2">Belongs to the class-I pyridoxal-phosphate-dependent aminotransferase family.</text>
</comment>
<dbReference type="GO" id="GO:0004069">
    <property type="term" value="F:L-aspartate:2-oxoglutarate aminotransferase activity"/>
    <property type="evidence" value="ECO:0007669"/>
    <property type="project" value="UniProtKB-EC"/>
</dbReference>
<dbReference type="Pfam" id="PF00155">
    <property type="entry name" value="Aminotran_1_2"/>
    <property type="match status" value="1"/>
</dbReference>
<evidence type="ECO:0000256" key="7">
    <source>
        <dbReference type="ARBA" id="ARBA00049185"/>
    </source>
</evidence>
<dbReference type="Gene3D" id="3.40.640.10">
    <property type="entry name" value="Type I PLP-dependent aspartate aminotransferase-like (Major domain)"/>
    <property type="match status" value="1"/>
</dbReference>
<dbReference type="NCBIfam" id="NF004770">
    <property type="entry name" value="PRK06108.1"/>
    <property type="match status" value="1"/>
</dbReference>
<organism evidence="9 10">
    <name type="scientific">Lichenibacterium minor</name>
    <dbReference type="NCBI Taxonomy" id="2316528"/>
    <lineage>
        <taxon>Bacteria</taxon>
        <taxon>Pseudomonadati</taxon>
        <taxon>Pseudomonadota</taxon>
        <taxon>Alphaproteobacteria</taxon>
        <taxon>Hyphomicrobiales</taxon>
        <taxon>Lichenihabitantaceae</taxon>
        <taxon>Lichenibacterium</taxon>
    </lineage>
</organism>
<dbReference type="RefSeq" id="WP_129222848.1">
    <property type="nucleotide sequence ID" value="NZ_QYBB01000001.1"/>
</dbReference>
<comment type="cofactor">
    <cofactor evidence="1">
        <name>pyridoxal 5'-phosphate</name>
        <dbReference type="ChEBI" id="CHEBI:597326"/>
    </cofactor>
</comment>
<dbReference type="OrthoDB" id="9804407at2"/>
<proteinExistence type="inferred from homology"/>
<name>A0A4Q2UD36_9HYPH</name>
<comment type="caution">
    <text evidence="9">The sequence shown here is derived from an EMBL/GenBank/DDBJ whole genome shotgun (WGS) entry which is preliminary data.</text>
</comment>
<evidence type="ECO:0000313" key="10">
    <source>
        <dbReference type="Proteomes" id="UP000290759"/>
    </source>
</evidence>
<evidence type="ECO:0000256" key="1">
    <source>
        <dbReference type="ARBA" id="ARBA00001933"/>
    </source>
</evidence>